<name>A0A5B7JN98_PORTR</name>
<evidence type="ECO:0000313" key="3">
    <source>
        <dbReference type="Proteomes" id="UP000324222"/>
    </source>
</evidence>
<gene>
    <name evidence="2" type="ORF">E2C01_089741</name>
</gene>
<sequence length="55" mass="6089">MQSNETLTDPDTVGRDVVVGRGEAGRVLRGERHWRGPNDATGKTGERESLQVKLR</sequence>
<protein>
    <submittedName>
        <fullName evidence="2">Uncharacterized protein</fullName>
    </submittedName>
</protein>
<evidence type="ECO:0000256" key="1">
    <source>
        <dbReference type="SAM" id="MobiDB-lite"/>
    </source>
</evidence>
<reference evidence="2 3" key="1">
    <citation type="submission" date="2019-05" db="EMBL/GenBank/DDBJ databases">
        <title>Another draft genome of Portunus trituberculatus and its Hox gene families provides insights of decapod evolution.</title>
        <authorList>
            <person name="Jeong J.-H."/>
            <person name="Song I."/>
            <person name="Kim S."/>
            <person name="Choi T."/>
            <person name="Kim D."/>
            <person name="Ryu S."/>
            <person name="Kim W."/>
        </authorList>
    </citation>
    <scope>NUCLEOTIDE SEQUENCE [LARGE SCALE GENOMIC DNA]</scope>
    <source>
        <tissue evidence="2">Muscle</tissue>
    </source>
</reference>
<keyword evidence="3" id="KW-1185">Reference proteome</keyword>
<organism evidence="2 3">
    <name type="scientific">Portunus trituberculatus</name>
    <name type="common">Swimming crab</name>
    <name type="synonym">Neptunus trituberculatus</name>
    <dbReference type="NCBI Taxonomy" id="210409"/>
    <lineage>
        <taxon>Eukaryota</taxon>
        <taxon>Metazoa</taxon>
        <taxon>Ecdysozoa</taxon>
        <taxon>Arthropoda</taxon>
        <taxon>Crustacea</taxon>
        <taxon>Multicrustacea</taxon>
        <taxon>Malacostraca</taxon>
        <taxon>Eumalacostraca</taxon>
        <taxon>Eucarida</taxon>
        <taxon>Decapoda</taxon>
        <taxon>Pleocyemata</taxon>
        <taxon>Brachyura</taxon>
        <taxon>Eubrachyura</taxon>
        <taxon>Portunoidea</taxon>
        <taxon>Portunidae</taxon>
        <taxon>Portuninae</taxon>
        <taxon>Portunus</taxon>
    </lineage>
</organism>
<dbReference type="AlphaFoldDB" id="A0A5B7JN98"/>
<dbReference type="Proteomes" id="UP000324222">
    <property type="component" value="Unassembled WGS sequence"/>
</dbReference>
<feature type="region of interest" description="Disordered" evidence="1">
    <location>
        <begin position="1"/>
        <end position="55"/>
    </location>
</feature>
<proteinExistence type="predicted"/>
<evidence type="ECO:0000313" key="2">
    <source>
        <dbReference type="EMBL" id="MPC94567.1"/>
    </source>
</evidence>
<feature type="compositionally biased region" description="Basic and acidic residues" evidence="1">
    <location>
        <begin position="23"/>
        <end position="36"/>
    </location>
</feature>
<comment type="caution">
    <text evidence="2">The sequence shown here is derived from an EMBL/GenBank/DDBJ whole genome shotgun (WGS) entry which is preliminary data.</text>
</comment>
<dbReference type="EMBL" id="VSRR010099110">
    <property type="protein sequence ID" value="MPC94567.1"/>
    <property type="molecule type" value="Genomic_DNA"/>
</dbReference>
<accession>A0A5B7JN98</accession>
<feature type="compositionally biased region" description="Basic and acidic residues" evidence="1">
    <location>
        <begin position="44"/>
        <end position="55"/>
    </location>
</feature>